<feature type="region of interest" description="Disordered" evidence="1">
    <location>
        <begin position="70"/>
        <end position="95"/>
    </location>
</feature>
<dbReference type="EMBL" id="JADGJD010000455">
    <property type="protein sequence ID" value="KAJ3050933.1"/>
    <property type="molecule type" value="Genomic_DNA"/>
</dbReference>
<gene>
    <name evidence="2" type="ORF">HK097_008088</name>
</gene>
<dbReference type="AlphaFoldDB" id="A0AAD5X5H9"/>
<evidence type="ECO:0000313" key="3">
    <source>
        <dbReference type="Proteomes" id="UP001212841"/>
    </source>
</evidence>
<accession>A0AAD5X5H9</accession>
<comment type="caution">
    <text evidence="2">The sequence shown here is derived from an EMBL/GenBank/DDBJ whole genome shotgun (WGS) entry which is preliminary data.</text>
</comment>
<protein>
    <submittedName>
        <fullName evidence="2">Uncharacterized protein</fullName>
    </submittedName>
</protein>
<evidence type="ECO:0000256" key="1">
    <source>
        <dbReference type="SAM" id="MobiDB-lite"/>
    </source>
</evidence>
<keyword evidence="3" id="KW-1185">Reference proteome</keyword>
<sequence length="95" mass="10316">MTLHWSVQQCVENVERVASEEEWSKAGPMFAATVRSRMFMGAMKCFGSGMPGDALLELRRAVQVIEQVGTQFDPHLPHTTAASPPPSSAAPKSSK</sequence>
<organism evidence="2 3">
    <name type="scientific">Rhizophlyctis rosea</name>
    <dbReference type="NCBI Taxonomy" id="64517"/>
    <lineage>
        <taxon>Eukaryota</taxon>
        <taxon>Fungi</taxon>
        <taxon>Fungi incertae sedis</taxon>
        <taxon>Chytridiomycota</taxon>
        <taxon>Chytridiomycota incertae sedis</taxon>
        <taxon>Chytridiomycetes</taxon>
        <taxon>Rhizophlyctidales</taxon>
        <taxon>Rhizophlyctidaceae</taxon>
        <taxon>Rhizophlyctis</taxon>
    </lineage>
</organism>
<dbReference type="Proteomes" id="UP001212841">
    <property type="component" value="Unassembled WGS sequence"/>
</dbReference>
<evidence type="ECO:0000313" key="2">
    <source>
        <dbReference type="EMBL" id="KAJ3050933.1"/>
    </source>
</evidence>
<proteinExistence type="predicted"/>
<reference evidence="2" key="1">
    <citation type="submission" date="2020-05" db="EMBL/GenBank/DDBJ databases">
        <title>Phylogenomic resolution of chytrid fungi.</title>
        <authorList>
            <person name="Stajich J.E."/>
            <person name="Amses K."/>
            <person name="Simmons R."/>
            <person name="Seto K."/>
            <person name="Myers J."/>
            <person name="Bonds A."/>
            <person name="Quandt C.A."/>
            <person name="Barry K."/>
            <person name="Liu P."/>
            <person name="Grigoriev I."/>
            <person name="Longcore J.E."/>
            <person name="James T.Y."/>
        </authorList>
    </citation>
    <scope>NUCLEOTIDE SEQUENCE</scope>
    <source>
        <strain evidence="2">JEL0318</strain>
    </source>
</reference>
<name>A0AAD5X5H9_9FUNG</name>